<dbReference type="Pfam" id="PF10091">
    <property type="entry name" value="Glycoamylase"/>
    <property type="match status" value="1"/>
</dbReference>
<dbReference type="EMBL" id="JAJLJH010000002">
    <property type="protein sequence ID" value="MCK9686286.1"/>
    <property type="molecule type" value="Genomic_DNA"/>
</dbReference>
<evidence type="ECO:0000313" key="3">
    <source>
        <dbReference type="Proteomes" id="UP001139353"/>
    </source>
</evidence>
<dbReference type="Proteomes" id="UP001139353">
    <property type="component" value="Unassembled WGS sequence"/>
</dbReference>
<dbReference type="InterPro" id="IPR016883">
    <property type="entry name" value="UCP028431"/>
</dbReference>
<sequence length="450" mass="50702">MKVAALTPPSPPELHPEHADVDIASLIERAQHHAFDFFESTTDPVSGLVLDSTQPDSPCSITGVGMALTAYPIGVERGWMTRTQAVGITLRTLRFFAGADMSGSPQSTGHRGFYFHFLDMRTGTRAWKSELSSIDTSFLIAGVIAAASYFDRDTAQEAEIRATAKLLVDRVEWDWMRNCDGAICHGWKPERGFLRYHWRGYSEGLLMMALALGSEHHAVPVSTWDEWLTGYRWRRIYGHEHLAAGPLFIHQYSHMWIDFRGIQDATMRERGIDYFENSRRATLVQREYAIRNPKHFKDYCQNCWGLTACDGPGPREIIDDGRKRKLLAYAARGAPFGPDDGTVAPWASVASLPFAPDVVIPTMQHIARMVRKHPNYTPGSSFNPTLRDGHHAPGWVSPWRFALNSGPVMLMIENYRSGLPWELMKRSATIRRGLERADFRGGWLAAQPDT</sequence>
<organism evidence="2 3">
    <name type="scientific">Scleromatobacter humisilvae</name>
    <dbReference type="NCBI Taxonomy" id="2897159"/>
    <lineage>
        <taxon>Bacteria</taxon>
        <taxon>Pseudomonadati</taxon>
        <taxon>Pseudomonadota</taxon>
        <taxon>Betaproteobacteria</taxon>
        <taxon>Burkholderiales</taxon>
        <taxon>Sphaerotilaceae</taxon>
        <taxon>Scleromatobacter</taxon>
    </lineage>
</organism>
<reference evidence="2" key="1">
    <citation type="submission" date="2021-11" db="EMBL/GenBank/DDBJ databases">
        <title>BS-T2-15 a new species belonging to the Comamonadaceae family isolated from the soil of a French oak forest.</title>
        <authorList>
            <person name="Mieszkin S."/>
            <person name="Alain K."/>
        </authorList>
    </citation>
    <scope>NUCLEOTIDE SEQUENCE</scope>
    <source>
        <strain evidence="2">BS-T2-15</strain>
    </source>
</reference>
<evidence type="ECO:0000313" key="2">
    <source>
        <dbReference type="EMBL" id="MCK9686286.1"/>
    </source>
</evidence>
<evidence type="ECO:0000259" key="1">
    <source>
        <dbReference type="Pfam" id="PF10091"/>
    </source>
</evidence>
<dbReference type="PIRSF" id="PIRSF028431">
    <property type="entry name" value="UCP028431"/>
    <property type="match status" value="1"/>
</dbReference>
<gene>
    <name evidence="2" type="ORF">LPC04_11265</name>
</gene>
<feature type="domain" description="Glycoamylase-like" evidence="1">
    <location>
        <begin position="196"/>
        <end position="427"/>
    </location>
</feature>
<accession>A0A9X1YQP6</accession>
<name>A0A9X1YQP6_9BURK</name>
<proteinExistence type="predicted"/>
<protein>
    <recommendedName>
        <fullName evidence="1">Glycoamylase-like domain-containing protein</fullName>
    </recommendedName>
</protein>
<dbReference type="AlphaFoldDB" id="A0A9X1YQP6"/>
<keyword evidence="3" id="KW-1185">Reference proteome</keyword>
<dbReference type="InterPro" id="IPR019282">
    <property type="entry name" value="Glycoamylase-like_cons_dom"/>
</dbReference>
<dbReference type="Gene3D" id="1.50.10.140">
    <property type="match status" value="1"/>
</dbReference>
<dbReference type="RefSeq" id="WP_275682314.1">
    <property type="nucleotide sequence ID" value="NZ_JAJLJH010000002.1"/>
</dbReference>
<comment type="caution">
    <text evidence="2">The sequence shown here is derived from an EMBL/GenBank/DDBJ whole genome shotgun (WGS) entry which is preliminary data.</text>
</comment>